<dbReference type="Proteomes" id="UP001365781">
    <property type="component" value="Unassembled WGS sequence"/>
</dbReference>
<reference evidence="1 2" key="1">
    <citation type="submission" date="2024-03" db="EMBL/GenBank/DDBJ databases">
        <title>First Report of Pectobacterium brasiliscabiei causing potato scab in china.</title>
        <authorList>
            <person name="Handique U."/>
        </authorList>
    </citation>
    <scope>NUCLEOTIDE SEQUENCE [LARGE SCALE GENOMIC DNA]</scope>
    <source>
        <strain evidence="1 2">ZRIMU1503</strain>
    </source>
</reference>
<evidence type="ECO:0000313" key="2">
    <source>
        <dbReference type="Proteomes" id="UP001365781"/>
    </source>
</evidence>
<dbReference type="EMBL" id="JBBAYM010000007">
    <property type="protein sequence ID" value="MEI5609978.1"/>
    <property type="molecule type" value="Genomic_DNA"/>
</dbReference>
<name>A0ABU8G9W6_9ACTN</name>
<proteinExistence type="predicted"/>
<protein>
    <submittedName>
        <fullName evidence="1">Uncharacterized protein</fullName>
    </submittedName>
</protein>
<keyword evidence="2" id="KW-1185">Reference proteome</keyword>
<organism evidence="1 2">
    <name type="scientific">Streptomyces brasiliscabiei</name>
    <dbReference type="NCBI Taxonomy" id="2736302"/>
    <lineage>
        <taxon>Bacteria</taxon>
        <taxon>Bacillati</taxon>
        <taxon>Actinomycetota</taxon>
        <taxon>Actinomycetes</taxon>
        <taxon>Kitasatosporales</taxon>
        <taxon>Streptomycetaceae</taxon>
        <taxon>Streptomyces</taxon>
    </lineage>
</organism>
<evidence type="ECO:0000313" key="1">
    <source>
        <dbReference type="EMBL" id="MEI5609978.1"/>
    </source>
</evidence>
<gene>
    <name evidence="1" type="ORF">WB403_12445</name>
</gene>
<accession>A0ABU8G9W6</accession>
<dbReference type="RefSeq" id="WP_336558277.1">
    <property type="nucleotide sequence ID" value="NZ_JBBAYL010000004.1"/>
</dbReference>
<sequence length="61" mass="6881">MFGDRRPTAREVLQFVESEKHMADLGGLVEIDYEALLRLDDMSDEEAAKVIDRVMAAILLS</sequence>
<comment type="caution">
    <text evidence="1">The sequence shown here is derived from an EMBL/GenBank/DDBJ whole genome shotgun (WGS) entry which is preliminary data.</text>
</comment>